<sequence>MSGERLKSIDIFRVLCMSWMILGYSFDWWLKLDHSWLRSIMTMIFEPISAAGFLFISGISIALS</sequence>
<keyword evidence="1" id="KW-0472">Membrane</keyword>
<evidence type="ECO:0000313" key="3">
    <source>
        <dbReference type="EMBL" id="KKM96982.1"/>
    </source>
</evidence>
<feature type="domain" description="Heparan-alpha-glucosaminide N-acetyltransferase catalytic" evidence="2">
    <location>
        <begin position="5"/>
        <end position="64"/>
    </location>
</feature>
<organism evidence="3">
    <name type="scientific">marine sediment metagenome</name>
    <dbReference type="NCBI Taxonomy" id="412755"/>
    <lineage>
        <taxon>unclassified sequences</taxon>
        <taxon>metagenomes</taxon>
        <taxon>ecological metagenomes</taxon>
    </lineage>
</organism>
<dbReference type="Pfam" id="PF07786">
    <property type="entry name" value="HGSNAT_cat"/>
    <property type="match status" value="1"/>
</dbReference>
<evidence type="ECO:0000259" key="2">
    <source>
        <dbReference type="Pfam" id="PF07786"/>
    </source>
</evidence>
<keyword evidence="1" id="KW-0812">Transmembrane</keyword>
<dbReference type="AlphaFoldDB" id="A0A0F9PUW9"/>
<protein>
    <recommendedName>
        <fullName evidence="2">Heparan-alpha-glucosaminide N-acetyltransferase catalytic domain-containing protein</fullName>
    </recommendedName>
</protein>
<name>A0A0F9PUW9_9ZZZZ</name>
<evidence type="ECO:0000256" key="1">
    <source>
        <dbReference type="SAM" id="Phobius"/>
    </source>
</evidence>
<feature type="transmembrane region" description="Helical" evidence="1">
    <location>
        <begin position="36"/>
        <end position="63"/>
    </location>
</feature>
<comment type="caution">
    <text evidence="3">The sequence shown here is derived from an EMBL/GenBank/DDBJ whole genome shotgun (WGS) entry which is preliminary data.</text>
</comment>
<dbReference type="EMBL" id="LAZR01005808">
    <property type="protein sequence ID" value="KKM96982.1"/>
    <property type="molecule type" value="Genomic_DNA"/>
</dbReference>
<proteinExistence type="predicted"/>
<gene>
    <name evidence="3" type="ORF">LCGC14_1172700</name>
</gene>
<feature type="transmembrane region" description="Helical" evidence="1">
    <location>
        <begin position="12"/>
        <end position="30"/>
    </location>
</feature>
<reference evidence="3" key="1">
    <citation type="journal article" date="2015" name="Nature">
        <title>Complex archaea that bridge the gap between prokaryotes and eukaryotes.</title>
        <authorList>
            <person name="Spang A."/>
            <person name="Saw J.H."/>
            <person name="Jorgensen S.L."/>
            <person name="Zaremba-Niedzwiedzka K."/>
            <person name="Martijn J."/>
            <person name="Lind A.E."/>
            <person name="van Eijk R."/>
            <person name="Schleper C."/>
            <person name="Guy L."/>
            <person name="Ettema T.J."/>
        </authorList>
    </citation>
    <scope>NUCLEOTIDE SEQUENCE</scope>
</reference>
<accession>A0A0F9PUW9</accession>
<keyword evidence="1" id="KW-1133">Transmembrane helix</keyword>
<dbReference type="InterPro" id="IPR012429">
    <property type="entry name" value="HGSNAT_cat"/>
</dbReference>